<organism evidence="1 2">
    <name type="scientific">Thiogranum longum</name>
    <dbReference type="NCBI Taxonomy" id="1537524"/>
    <lineage>
        <taxon>Bacteria</taxon>
        <taxon>Pseudomonadati</taxon>
        <taxon>Pseudomonadota</taxon>
        <taxon>Gammaproteobacteria</taxon>
        <taxon>Chromatiales</taxon>
        <taxon>Ectothiorhodospiraceae</taxon>
        <taxon>Thiogranum</taxon>
    </lineage>
</organism>
<sequence>MSLINQMLRDLDARRGPASHVEAAALQGMGLADTPRFSLSPMVWRTGLAAGLVVAGMLFQFAYQSWQEQQDSHVPSPPVNTALPETRTDMPQPGQTATTHATQEAGIVTPPAKISVADTPVSTGLVSSPAPLVSNDVAASEDKPTPEPTPVTAAKKVLTTEETAQRHYNRAQGLLKNGNLHAATVALQSALELEPGRTDTRIQLAGLWLQQGLADKAHGLLQSGYQTDPGSTPLAVAYTRLLADRQEYASALEILTPVLNKNGTSPDLLALSAGIHYRLGQYRTSANQYRAALSLHPEQGVWWMGLGVSLEHDRKPAEALAAYRKAQMTSLNLVLRKFITGRINALSRNMD</sequence>
<dbReference type="InterPro" id="IPR011990">
    <property type="entry name" value="TPR-like_helical_dom_sf"/>
</dbReference>
<keyword evidence="2" id="KW-1185">Reference proteome</keyword>
<reference evidence="1 2" key="1">
    <citation type="submission" date="2019-03" db="EMBL/GenBank/DDBJ databases">
        <title>Genomic Encyclopedia of Type Strains, Phase IV (KMG-IV): sequencing the most valuable type-strain genomes for metagenomic binning, comparative biology and taxonomic classification.</title>
        <authorList>
            <person name="Goeker M."/>
        </authorList>
    </citation>
    <scope>NUCLEOTIDE SEQUENCE [LARGE SCALE GENOMIC DNA]</scope>
    <source>
        <strain evidence="1 2">DSM 19610</strain>
    </source>
</reference>
<dbReference type="Pfam" id="PF13432">
    <property type="entry name" value="TPR_16"/>
    <property type="match status" value="1"/>
</dbReference>
<name>A0A4R1H8N4_9GAMM</name>
<proteinExistence type="predicted"/>
<dbReference type="Proteomes" id="UP000295707">
    <property type="component" value="Unassembled WGS sequence"/>
</dbReference>
<dbReference type="Gene3D" id="1.25.40.10">
    <property type="entry name" value="Tetratricopeptide repeat domain"/>
    <property type="match status" value="1"/>
</dbReference>
<protein>
    <submittedName>
        <fullName evidence="1">Tetratricopeptide repeat protein</fullName>
    </submittedName>
</protein>
<evidence type="ECO:0000313" key="2">
    <source>
        <dbReference type="Proteomes" id="UP000295707"/>
    </source>
</evidence>
<dbReference type="AlphaFoldDB" id="A0A4R1H8N4"/>
<dbReference type="SMART" id="SM00028">
    <property type="entry name" value="TPR"/>
    <property type="match status" value="3"/>
</dbReference>
<accession>A0A4R1H8N4</accession>
<dbReference type="InterPro" id="IPR019734">
    <property type="entry name" value="TPR_rpt"/>
</dbReference>
<gene>
    <name evidence="1" type="ORF">DFR30_0090</name>
</gene>
<comment type="caution">
    <text evidence="1">The sequence shown here is derived from an EMBL/GenBank/DDBJ whole genome shotgun (WGS) entry which is preliminary data.</text>
</comment>
<evidence type="ECO:0000313" key="1">
    <source>
        <dbReference type="EMBL" id="TCK16871.1"/>
    </source>
</evidence>
<dbReference type="OrthoDB" id="5406098at2"/>
<dbReference type="EMBL" id="SMFX01000001">
    <property type="protein sequence ID" value="TCK16871.1"/>
    <property type="molecule type" value="Genomic_DNA"/>
</dbReference>
<dbReference type="RefSeq" id="WP_132970801.1">
    <property type="nucleotide sequence ID" value="NZ_SMFX01000001.1"/>
</dbReference>
<dbReference type="Pfam" id="PF14559">
    <property type="entry name" value="TPR_19"/>
    <property type="match status" value="1"/>
</dbReference>
<dbReference type="SUPFAM" id="SSF48452">
    <property type="entry name" value="TPR-like"/>
    <property type="match status" value="1"/>
</dbReference>